<sequence length="730" mass="80586">MSRLAKIELKADIRVHRKQVRWLFHELLHAGEPVTVCFESPRLGLEVACRQPTVLRVTKINPAAHLPLRIGDYVTGVNDRDLAIEGADQNDFKAIVAAAPRPLVLHASRLGLPKAARQDATLSALKAILAQAKVLEIQGKELTMKSAPLYRACTDDEATMMKTTLSGQADLLAIIVREASTMRDGILASKETRLRLDLDKWISAKMAMHVDHVHRSLPMVTKLMKRVALTRLAEALDTSWVAAYSPVELKWLQSSENRIKALLTWLLDGLGQDHAHADAVDTAQRIVQQLVRHYTSIWMSNTQAAPGSVQKTLFDHARRLKTAVALPANTLLRQQLVTGQIAASAFLTMSADDLAPPQLREERQTYASQAMHNAILKTPTATKALIKTKNGFKEVATPHAIEVPVCESPAEVSDATSSPIARATLFPIPTKPVPVPLPSNTRTPNLVPSSRSVPRHVPPKPKPASSPVPTSRPKSIEEFRRSATDDTRPSKRPRVDAPAVITSINAPDPSRLEEMVLEDLAVLPTTLFFLRAVLENKAATDKQLAELVMRVENASQYQVAPNVLAKIASTTVHGEYRVDVAIGAYYLRITTAECLPQNRFPKEEAVRHLLALTTSLHGRWSSLLDTFAQRFGESEAKRLEHARVLAVEHVMESARQHFRLEEKRVNGRSLCLIRVNAALVAKGRGHDGPSAKKAACDMLGEFLVSVLVYHAPANRHYRYALQKGRRPSPT</sequence>
<dbReference type="KEGG" id="spar:SPRG_05108"/>
<accession>A0A067CUC7</accession>
<reference evidence="4 5" key="1">
    <citation type="journal article" date="2013" name="PLoS Genet.">
        <title>Distinctive expansion of potential virulence genes in the genome of the oomycete fish pathogen Saprolegnia parasitica.</title>
        <authorList>
            <person name="Jiang R.H."/>
            <person name="de Bruijn I."/>
            <person name="Haas B.J."/>
            <person name="Belmonte R."/>
            <person name="Lobach L."/>
            <person name="Christie J."/>
            <person name="van den Ackerveken G."/>
            <person name="Bottin A."/>
            <person name="Bulone V."/>
            <person name="Diaz-Moreno S.M."/>
            <person name="Dumas B."/>
            <person name="Fan L."/>
            <person name="Gaulin E."/>
            <person name="Govers F."/>
            <person name="Grenville-Briggs L.J."/>
            <person name="Horner N.R."/>
            <person name="Levin J.Z."/>
            <person name="Mammella M."/>
            <person name="Meijer H.J."/>
            <person name="Morris P."/>
            <person name="Nusbaum C."/>
            <person name="Oome S."/>
            <person name="Phillips A.J."/>
            <person name="van Rooyen D."/>
            <person name="Rzeszutek E."/>
            <person name="Saraiva M."/>
            <person name="Secombes C.J."/>
            <person name="Seidl M.F."/>
            <person name="Snel B."/>
            <person name="Stassen J.H."/>
            <person name="Sykes S."/>
            <person name="Tripathy S."/>
            <person name="van den Berg H."/>
            <person name="Vega-Arreguin J.C."/>
            <person name="Wawra S."/>
            <person name="Young S.K."/>
            <person name="Zeng Q."/>
            <person name="Dieguez-Uribeondo J."/>
            <person name="Russ C."/>
            <person name="Tyler B.M."/>
            <person name="van West P."/>
        </authorList>
    </citation>
    <scope>NUCLEOTIDE SEQUENCE [LARGE SCALE GENOMIC DNA]</scope>
    <source>
        <strain evidence="4 5">CBS 223.65</strain>
    </source>
</reference>
<evidence type="ECO:0000259" key="2">
    <source>
        <dbReference type="PROSITE" id="PS50106"/>
    </source>
</evidence>
<dbReference type="PROSITE" id="PS51321">
    <property type="entry name" value="TFIIS_CENTRAL"/>
    <property type="match status" value="1"/>
</dbReference>
<evidence type="ECO:0000256" key="1">
    <source>
        <dbReference type="SAM" id="MobiDB-lite"/>
    </source>
</evidence>
<feature type="domain" description="PDZ" evidence="2">
    <location>
        <begin position="43"/>
        <end position="111"/>
    </location>
</feature>
<dbReference type="AlphaFoldDB" id="A0A067CUC7"/>
<feature type="region of interest" description="Disordered" evidence="1">
    <location>
        <begin position="427"/>
        <end position="495"/>
    </location>
</feature>
<evidence type="ECO:0008006" key="6">
    <source>
        <dbReference type="Google" id="ProtNLM"/>
    </source>
</evidence>
<dbReference type="GeneID" id="24127517"/>
<name>A0A067CUC7_SAPPC</name>
<dbReference type="EMBL" id="KK583202">
    <property type="protein sequence ID" value="KDO30397.1"/>
    <property type="molecule type" value="Genomic_DNA"/>
</dbReference>
<dbReference type="OrthoDB" id="79252at2759"/>
<feature type="compositionally biased region" description="Basic and acidic residues" evidence="1">
    <location>
        <begin position="474"/>
        <end position="495"/>
    </location>
</feature>
<keyword evidence="5" id="KW-1185">Reference proteome</keyword>
<dbReference type="Proteomes" id="UP000030745">
    <property type="component" value="Unassembled WGS sequence"/>
</dbReference>
<dbReference type="RefSeq" id="XP_012199007.1">
    <property type="nucleotide sequence ID" value="XM_012343617.1"/>
</dbReference>
<dbReference type="InterPro" id="IPR003618">
    <property type="entry name" value="TFIIS_cen_dom"/>
</dbReference>
<dbReference type="VEuPathDB" id="FungiDB:SPRG_05108"/>
<protein>
    <recommendedName>
        <fullName evidence="6">PDZ domain-containing protein</fullName>
    </recommendedName>
</protein>
<feature type="domain" description="TFIIS central" evidence="3">
    <location>
        <begin position="254"/>
        <end position="382"/>
    </location>
</feature>
<evidence type="ECO:0000313" key="5">
    <source>
        <dbReference type="Proteomes" id="UP000030745"/>
    </source>
</evidence>
<evidence type="ECO:0000313" key="4">
    <source>
        <dbReference type="EMBL" id="KDO30397.1"/>
    </source>
</evidence>
<dbReference type="PROSITE" id="PS50106">
    <property type="entry name" value="PDZ"/>
    <property type="match status" value="1"/>
</dbReference>
<gene>
    <name evidence="4" type="ORF">SPRG_05108</name>
</gene>
<dbReference type="OMA" id="PANRHYR"/>
<dbReference type="InterPro" id="IPR001478">
    <property type="entry name" value="PDZ"/>
</dbReference>
<dbReference type="Pfam" id="PF07500">
    <property type="entry name" value="TFIIS_M"/>
    <property type="match status" value="1"/>
</dbReference>
<evidence type="ECO:0000259" key="3">
    <source>
        <dbReference type="PROSITE" id="PS51321"/>
    </source>
</evidence>
<organism evidence="4 5">
    <name type="scientific">Saprolegnia parasitica (strain CBS 223.65)</name>
    <dbReference type="NCBI Taxonomy" id="695850"/>
    <lineage>
        <taxon>Eukaryota</taxon>
        <taxon>Sar</taxon>
        <taxon>Stramenopiles</taxon>
        <taxon>Oomycota</taxon>
        <taxon>Saprolegniomycetes</taxon>
        <taxon>Saprolegniales</taxon>
        <taxon>Saprolegniaceae</taxon>
        <taxon>Saprolegnia</taxon>
    </lineage>
</organism>
<proteinExistence type="predicted"/>
<dbReference type="GO" id="GO:0006351">
    <property type="term" value="P:DNA-templated transcription"/>
    <property type="evidence" value="ECO:0007669"/>
    <property type="project" value="InterPro"/>
</dbReference>